<dbReference type="Proteomes" id="UP000590412">
    <property type="component" value="Unassembled WGS sequence"/>
</dbReference>
<dbReference type="PANTHER" id="PTHR10989:SF16">
    <property type="entry name" value="AT02829P-RELATED"/>
    <property type="match status" value="1"/>
</dbReference>
<dbReference type="GO" id="GO:0016020">
    <property type="term" value="C:membrane"/>
    <property type="evidence" value="ECO:0007669"/>
    <property type="project" value="InterPro"/>
</dbReference>
<evidence type="ECO:0000256" key="2">
    <source>
        <dbReference type="ARBA" id="ARBA00022692"/>
    </source>
</evidence>
<dbReference type="InterPro" id="IPR006838">
    <property type="entry name" value="ADTRP_AIG1"/>
</dbReference>
<dbReference type="EMBL" id="JABWAB010000004">
    <property type="protein sequence ID" value="KAF6052396.1"/>
    <property type="molecule type" value="Genomic_DNA"/>
</dbReference>
<evidence type="ECO:0000256" key="3">
    <source>
        <dbReference type="ARBA" id="ARBA00022989"/>
    </source>
</evidence>
<dbReference type="GO" id="GO:0012505">
    <property type="term" value="C:endomembrane system"/>
    <property type="evidence" value="ECO:0007669"/>
    <property type="project" value="UniProtKB-SubCell"/>
</dbReference>
<keyword evidence="2 5" id="KW-0812">Transmembrane</keyword>
<dbReference type="Pfam" id="PF04750">
    <property type="entry name" value="Far-17a_AIG1"/>
    <property type="match status" value="1"/>
</dbReference>
<dbReference type="OrthoDB" id="1898221at2759"/>
<feature type="transmembrane region" description="Helical" evidence="5">
    <location>
        <begin position="36"/>
        <end position="60"/>
    </location>
</feature>
<feature type="transmembrane region" description="Helical" evidence="5">
    <location>
        <begin position="164"/>
        <end position="185"/>
    </location>
</feature>
<name>A0A8X7NJA8_CANPA</name>
<evidence type="ECO:0000256" key="5">
    <source>
        <dbReference type="SAM" id="Phobius"/>
    </source>
</evidence>
<protein>
    <submittedName>
        <fullName evidence="6">FAR-17a/AIG1-like family protein</fullName>
    </submittedName>
</protein>
<evidence type="ECO:0000256" key="1">
    <source>
        <dbReference type="ARBA" id="ARBA00004127"/>
    </source>
</evidence>
<evidence type="ECO:0000313" key="7">
    <source>
        <dbReference type="Proteomes" id="UP000590412"/>
    </source>
</evidence>
<keyword evidence="3 5" id="KW-1133">Transmembrane helix</keyword>
<evidence type="ECO:0000256" key="4">
    <source>
        <dbReference type="ARBA" id="ARBA00023136"/>
    </source>
</evidence>
<evidence type="ECO:0000313" key="6">
    <source>
        <dbReference type="EMBL" id="KAF6052396.1"/>
    </source>
</evidence>
<feature type="transmembrane region" description="Helical" evidence="5">
    <location>
        <begin position="6"/>
        <end position="24"/>
    </location>
</feature>
<comment type="caution">
    <text evidence="6">The sequence shown here is derived from an EMBL/GenBank/DDBJ whole genome shotgun (WGS) entry which is preliminary data.</text>
</comment>
<feature type="transmembrane region" description="Helical" evidence="5">
    <location>
        <begin position="123"/>
        <end position="144"/>
    </location>
</feature>
<organism evidence="6 7">
    <name type="scientific">Candida parapsilosis</name>
    <name type="common">Yeast</name>
    <dbReference type="NCBI Taxonomy" id="5480"/>
    <lineage>
        <taxon>Eukaryota</taxon>
        <taxon>Fungi</taxon>
        <taxon>Dikarya</taxon>
        <taxon>Ascomycota</taxon>
        <taxon>Saccharomycotina</taxon>
        <taxon>Pichiomycetes</taxon>
        <taxon>Debaryomycetaceae</taxon>
        <taxon>Candida/Lodderomyces clade</taxon>
        <taxon>Candida</taxon>
    </lineage>
</organism>
<feature type="transmembrane region" description="Helical" evidence="5">
    <location>
        <begin position="72"/>
        <end position="91"/>
    </location>
</feature>
<sequence>MAMGIHFFHIFSLAICSSGLWDCFHQQLPSHLLRGGHYQFLTNISLMLTMAYIILSMFHIKCPTFYNAVTNLEFAVTVTYWMLFLIFPHLLNTKTLPPTFQLDFKIHLWPYLYLLVLKERSSINGVALSGVILIIYSLYVELIVATDSTGVSKFAYPFLNKYSFSGRFVWMLAIWAISSANYIVLRYIKRI</sequence>
<accession>A0A8X7NJA8</accession>
<proteinExistence type="predicted"/>
<keyword evidence="4 5" id="KW-0472">Membrane</keyword>
<dbReference type="AlphaFoldDB" id="A0A8X7NJA8"/>
<dbReference type="PANTHER" id="PTHR10989">
    <property type="entry name" value="ANDROGEN-INDUCED PROTEIN 1-RELATED"/>
    <property type="match status" value="1"/>
</dbReference>
<comment type="subcellular location">
    <subcellularLocation>
        <location evidence="1">Endomembrane system</location>
        <topology evidence="1">Multi-pass membrane protein</topology>
    </subcellularLocation>
</comment>
<gene>
    <name evidence="6" type="ORF">FOB60_002652</name>
</gene>
<reference evidence="6" key="1">
    <citation type="submission" date="2020-03" db="EMBL/GenBank/DDBJ databases">
        <title>FDA dAtabase for Regulatory Grade micrObial Sequences (FDA-ARGOS): Supporting development and validation of Infectious Disease Dx tests.</title>
        <authorList>
            <person name="Campos J."/>
            <person name="Goldberg B."/>
            <person name="Tallon L."/>
            <person name="Sadzewicz L."/>
            <person name="Vavikolanu K."/>
            <person name="Mehta A."/>
            <person name="Aluvathingal J."/>
            <person name="Nadendla S."/>
            <person name="Nandy P."/>
            <person name="Geyer C."/>
            <person name="Yan Y."/>
            <person name="Sichtig H."/>
        </authorList>
    </citation>
    <scope>NUCLEOTIDE SEQUENCE [LARGE SCALE GENOMIC DNA]</scope>
    <source>
        <strain evidence="6">FDAARGOS_652</strain>
    </source>
</reference>